<dbReference type="PROSITE" id="PS51257">
    <property type="entry name" value="PROKAR_LIPOPROTEIN"/>
    <property type="match status" value="1"/>
</dbReference>
<dbReference type="PANTHER" id="PTHR47151">
    <property type="entry name" value="LEU/ILE/VAL-BINDING ABC TRANSPORTER SUBUNIT"/>
    <property type="match status" value="1"/>
</dbReference>
<evidence type="ECO:0000256" key="3">
    <source>
        <dbReference type="SAM" id="SignalP"/>
    </source>
</evidence>
<proteinExistence type="inferred from homology"/>
<reference evidence="5" key="1">
    <citation type="submission" date="2021-01" db="EMBL/GenBank/DDBJ databases">
        <title>Whole genome shotgun sequence of Virgisporangium ochraceum NBRC 16418.</title>
        <authorList>
            <person name="Komaki H."/>
            <person name="Tamura T."/>
        </authorList>
    </citation>
    <scope>NUCLEOTIDE SEQUENCE</scope>
    <source>
        <strain evidence="5">NBRC 16418</strain>
    </source>
</reference>
<evidence type="ECO:0000313" key="5">
    <source>
        <dbReference type="EMBL" id="GIJ74329.1"/>
    </source>
</evidence>
<keyword evidence="6" id="KW-1185">Reference proteome</keyword>
<dbReference type="PANTHER" id="PTHR47151:SF2">
    <property type="entry name" value="AMINO ACID BINDING PROTEIN"/>
    <property type="match status" value="1"/>
</dbReference>
<evidence type="ECO:0000313" key="6">
    <source>
        <dbReference type="Proteomes" id="UP000635606"/>
    </source>
</evidence>
<evidence type="ECO:0000256" key="2">
    <source>
        <dbReference type="ARBA" id="ARBA00022729"/>
    </source>
</evidence>
<dbReference type="AlphaFoldDB" id="A0A8J4A257"/>
<protein>
    <submittedName>
        <fullName evidence="5">Putative ABC transporter/extracellular ligand-binding receptor</fullName>
    </submittedName>
</protein>
<evidence type="ECO:0000256" key="1">
    <source>
        <dbReference type="ARBA" id="ARBA00010062"/>
    </source>
</evidence>
<keyword evidence="5" id="KW-0675">Receptor</keyword>
<comment type="similarity">
    <text evidence="1">Belongs to the leucine-binding protein family.</text>
</comment>
<gene>
    <name evidence="5" type="ORF">Voc01_092460</name>
</gene>
<dbReference type="RefSeq" id="WP_203934116.1">
    <property type="nucleotide sequence ID" value="NZ_BOPH01000132.1"/>
</dbReference>
<dbReference type="Gene3D" id="3.40.50.2300">
    <property type="match status" value="2"/>
</dbReference>
<evidence type="ECO:0000259" key="4">
    <source>
        <dbReference type="Pfam" id="PF13458"/>
    </source>
</evidence>
<dbReference type="EMBL" id="BOPH01000132">
    <property type="protein sequence ID" value="GIJ74329.1"/>
    <property type="molecule type" value="Genomic_DNA"/>
</dbReference>
<feature type="chain" id="PRO_5035188718" evidence="3">
    <location>
        <begin position="24"/>
        <end position="382"/>
    </location>
</feature>
<comment type="caution">
    <text evidence="5">The sequence shown here is derived from an EMBL/GenBank/DDBJ whole genome shotgun (WGS) entry which is preliminary data.</text>
</comment>
<accession>A0A8J4A257</accession>
<dbReference type="SUPFAM" id="SSF53822">
    <property type="entry name" value="Periplasmic binding protein-like I"/>
    <property type="match status" value="1"/>
</dbReference>
<sequence length="382" mass="39069">MRRKLRTLGSVALIAAMAVSAAACQDSGGGESEAGDCGGKIATFGAFTGPNAGLVIPSLNGSKLAVKQHNAANPDCQITLQEFDTQGAAAQATPIANQIANDQSFLAVIGGGFSGESKATMPIYEAAGLVMVSPSATAAELTTAGNKAFHRVVGNDATQGAAAAKYLKDVVKAQKVFVVDDGTTYGSGIAAEVTKGLGSLVASSDKVQEKQTNFDATISKIKTAQADAVAYAGYTNEAAPFLKQLRAAGVTAKFIGFDGLYDPAFPAGAGAGADGAVVTCPCLPAEKAGGTFAADFQKEYGQAAGSYGAEGYDAAKILIDGLKDGKTTRKDLFDFVNAYDKPGVSKDLKFDDSGDVEKSKVKIWAYEIKGGQITPQQEIALS</sequence>
<keyword evidence="2 3" id="KW-0732">Signal</keyword>
<name>A0A8J4A257_9ACTN</name>
<dbReference type="InterPro" id="IPR028081">
    <property type="entry name" value="Leu-bd"/>
</dbReference>
<feature type="domain" description="Leucine-binding protein" evidence="4">
    <location>
        <begin position="40"/>
        <end position="350"/>
    </location>
</feature>
<feature type="signal peptide" evidence="3">
    <location>
        <begin position="1"/>
        <end position="23"/>
    </location>
</feature>
<organism evidence="5 6">
    <name type="scientific">Virgisporangium ochraceum</name>
    <dbReference type="NCBI Taxonomy" id="65505"/>
    <lineage>
        <taxon>Bacteria</taxon>
        <taxon>Bacillati</taxon>
        <taxon>Actinomycetota</taxon>
        <taxon>Actinomycetes</taxon>
        <taxon>Micromonosporales</taxon>
        <taxon>Micromonosporaceae</taxon>
        <taxon>Virgisporangium</taxon>
    </lineage>
</organism>
<dbReference type="Pfam" id="PF13458">
    <property type="entry name" value="Peripla_BP_6"/>
    <property type="match status" value="1"/>
</dbReference>
<dbReference type="CDD" id="cd06342">
    <property type="entry name" value="PBP1_ABC_LIVBP-like"/>
    <property type="match status" value="1"/>
</dbReference>
<dbReference type="Proteomes" id="UP000635606">
    <property type="component" value="Unassembled WGS sequence"/>
</dbReference>
<dbReference type="InterPro" id="IPR028082">
    <property type="entry name" value="Peripla_BP_I"/>
</dbReference>